<evidence type="ECO:0000256" key="1">
    <source>
        <dbReference type="SAM" id="Phobius"/>
    </source>
</evidence>
<feature type="transmembrane region" description="Helical" evidence="1">
    <location>
        <begin position="569"/>
        <end position="593"/>
    </location>
</feature>
<feature type="transmembrane region" description="Helical" evidence="1">
    <location>
        <begin position="456"/>
        <end position="481"/>
    </location>
</feature>
<sequence length="645" mass="68953">MNKKSDDLEQQSDVSNLKEKSDAKRNLTGWVARICSVIAIAMSLYHLYSSGISMLSSIQHKAIHVAFAMVLTFFIYPAGKKNEHKVPWYDFIIIGIAIFTGSYLVINYLDIVAMAGKPSNMSLVLGGITILMILEATRRTMGWPLVIVAVVALLYAGYGHLIPGALGHREYTWARIIEHMFLTGEGIYGVAIYVTSTYVFIFILMGALLGETGGAQSFIDMAFSMTGKYRGGPAKAAVVGSGLMGTISGSSFANVAGTGTFTIPLMKSIGYKPEFAGGVEAAASSGGQIMPPIMGAAAFIMAEMTGTPYGKLIYHAMIPAVLYYISVFLMVDLRAAKLNLRGLTKAELPVIRDILRRGGLLLLAPLSIFVMLIIGYSPIKASFSAVVIVFIVSMLRKETRLSWKGWAIALEKGAYGSLGVIAACGVAGLIVGSVTLTGLGLKFADLIVTMSAGNLYLALFLTMIAAIIMGMGMPTTALYIILGSMVAPALIKLNVPVIAAHLFIFYYGCMASVTPPVALSSYLAAAIAKADATKTAINGLKLASAAFILPFIFAISPELLLIDTTPINAIFIFITALIGIFGMASALEGYIFVRINMSTRLVLAALSICLLLPGYWTDIFGMIGIASISIYEFRKARMRPVMDGE</sequence>
<dbReference type="RefSeq" id="WP_092590680.1">
    <property type="nucleotide sequence ID" value="NZ_FMWL01000007.1"/>
</dbReference>
<evidence type="ECO:0000259" key="2">
    <source>
        <dbReference type="Pfam" id="PF06808"/>
    </source>
</evidence>
<dbReference type="OrthoDB" id="9759894at2"/>
<reference evidence="3 4" key="1">
    <citation type="submission" date="2016-10" db="EMBL/GenBank/DDBJ databases">
        <authorList>
            <person name="de Groot N.N."/>
        </authorList>
    </citation>
    <scope>NUCLEOTIDE SEQUENCE [LARGE SCALE GENOMIC DNA]</scope>
    <source>
        <strain evidence="3 4">DSM 2784</strain>
    </source>
</reference>
<feature type="transmembrane region" description="Helical" evidence="1">
    <location>
        <begin position="312"/>
        <end position="333"/>
    </location>
</feature>
<feature type="transmembrane region" description="Helical" evidence="1">
    <location>
        <begin position="542"/>
        <end position="562"/>
    </location>
</feature>
<feature type="transmembrane region" description="Helical" evidence="1">
    <location>
        <begin position="187"/>
        <end position="209"/>
    </location>
</feature>
<dbReference type="Pfam" id="PF06808">
    <property type="entry name" value="DctM"/>
    <property type="match status" value="1"/>
</dbReference>
<evidence type="ECO:0000313" key="4">
    <source>
        <dbReference type="Proteomes" id="UP000199208"/>
    </source>
</evidence>
<feature type="transmembrane region" description="Helical" evidence="1">
    <location>
        <begin position="121"/>
        <end position="137"/>
    </location>
</feature>
<dbReference type="Proteomes" id="UP000199208">
    <property type="component" value="Unassembled WGS sequence"/>
</dbReference>
<dbReference type="EMBL" id="FMWL01000007">
    <property type="protein sequence ID" value="SCZ79493.1"/>
    <property type="molecule type" value="Genomic_DNA"/>
</dbReference>
<feature type="transmembrane region" description="Helical" evidence="1">
    <location>
        <begin position="91"/>
        <end position="109"/>
    </location>
</feature>
<keyword evidence="1" id="KW-0472">Membrane</keyword>
<proteinExistence type="predicted"/>
<feature type="transmembrane region" description="Helical" evidence="1">
    <location>
        <begin position="143"/>
        <end position="166"/>
    </location>
</feature>
<name>A0A1G5RZP9_9FIRM</name>
<dbReference type="AlphaFoldDB" id="A0A1G5RZP9"/>
<protein>
    <submittedName>
        <fullName evidence="3">TRAP transporter, 4TM/12TM fusion protein</fullName>
    </submittedName>
</protein>
<evidence type="ECO:0000313" key="3">
    <source>
        <dbReference type="EMBL" id="SCZ79493.1"/>
    </source>
</evidence>
<feature type="transmembrane region" description="Helical" evidence="1">
    <location>
        <begin position="415"/>
        <end position="436"/>
    </location>
</feature>
<feature type="transmembrane region" description="Helical" evidence="1">
    <location>
        <begin position="30"/>
        <end position="48"/>
    </location>
</feature>
<keyword evidence="1" id="KW-0812">Transmembrane</keyword>
<keyword evidence="1" id="KW-1133">Transmembrane helix</keyword>
<dbReference type="NCBIfam" id="TIGR02123">
    <property type="entry name" value="TRAP_fused"/>
    <property type="match status" value="1"/>
</dbReference>
<dbReference type="STRING" id="1120920.SAMN03080599_01804"/>
<organism evidence="3 4">
    <name type="scientific">Acidaminobacter hydrogenoformans DSM 2784</name>
    <dbReference type="NCBI Taxonomy" id="1120920"/>
    <lineage>
        <taxon>Bacteria</taxon>
        <taxon>Bacillati</taxon>
        <taxon>Bacillota</taxon>
        <taxon>Clostridia</taxon>
        <taxon>Peptostreptococcales</taxon>
        <taxon>Acidaminobacteraceae</taxon>
        <taxon>Acidaminobacter</taxon>
    </lineage>
</organism>
<accession>A0A1G5RZP9</accession>
<dbReference type="InterPro" id="IPR010656">
    <property type="entry name" value="DctM"/>
</dbReference>
<feature type="transmembrane region" description="Helical" evidence="1">
    <location>
        <begin position="60"/>
        <end position="79"/>
    </location>
</feature>
<feature type="transmembrane region" description="Helical" evidence="1">
    <location>
        <begin position="379"/>
        <end position="395"/>
    </location>
</feature>
<dbReference type="InterPro" id="IPR011853">
    <property type="entry name" value="TRAP_DctM-Dct_fused"/>
</dbReference>
<gene>
    <name evidence="3" type="ORF">SAMN03080599_01804</name>
</gene>
<feature type="domain" description="TRAP C4-dicarboxylate transport system permease DctM subunit" evidence="2">
    <location>
        <begin position="129"/>
        <end position="566"/>
    </location>
</feature>
<dbReference type="PANTHER" id="PTHR43849">
    <property type="entry name" value="BLL3936 PROTEIN"/>
    <property type="match status" value="1"/>
</dbReference>
<dbReference type="PANTHER" id="PTHR43849:SF2">
    <property type="entry name" value="BLL3936 PROTEIN"/>
    <property type="match status" value="1"/>
</dbReference>
<feature type="transmembrane region" description="Helical" evidence="1">
    <location>
        <begin position="605"/>
        <end position="631"/>
    </location>
</feature>
<keyword evidence="4" id="KW-1185">Reference proteome</keyword>